<dbReference type="AlphaFoldDB" id="A0AAD6HC16"/>
<reference evidence="14" key="1">
    <citation type="journal article" date="2023" name="IMA Fungus">
        <title>Comparative genomic study of the Penicillium genus elucidates a diverse pangenome and 15 lateral gene transfer events.</title>
        <authorList>
            <person name="Petersen C."/>
            <person name="Sorensen T."/>
            <person name="Nielsen M.R."/>
            <person name="Sondergaard T.E."/>
            <person name="Sorensen J.L."/>
            <person name="Fitzpatrick D.A."/>
            <person name="Frisvad J.C."/>
            <person name="Nielsen K.L."/>
        </authorList>
    </citation>
    <scope>NUCLEOTIDE SEQUENCE</scope>
    <source>
        <strain evidence="14">IBT 17514</strain>
    </source>
</reference>
<keyword evidence="5" id="KW-0413">Isomerase</keyword>
<dbReference type="SUPFAM" id="SSF55331">
    <property type="entry name" value="Tautomerase/MIF"/>
    <property type="match status" value="1"/>
</dbReference>
<feature type="compositionally biased region" description="Basic and acidic residues" evidence="13">
    <location>
        <begin position="28"/>
        <end position="42"/>
    </location>
</feature>
<evidence type="ECO:0000256" key="8">
    <source>
        <dbReference type="ARBA" id="ARBA00038932"/>
    </source>
</evidence>
<evidence type="ECO:0000256" key="6">
    <source>
        <dbReference type="ARBA" id="ARBA00036735"/>
    </source>
</evidence>
<evidence type="ECO:0000313" key="15">
    <source>
        <dbReference type="Proteomes" id="UP001215712"/>
    </source>
</evidence>
<dbReference type="InterPro" id="IPR001398">
    <property type="entry name" value="Macrophage_inhib_fac"/>
</dbReference>
<evidence type="ECO:0000256" key="2">
    <source>
        <dbReference type="ARBA" id="ARBA00005851"/>
    </source>
</evidence>
<feature type="compositionally biased region" description="Low complexity" evidence="13">
    <location>
        <begin position="264"/>
        <end position="279"/>
    </location>
</feature>
<dbReference type="EC" id="5.3.3.12" evidence="8"/>
<evidence type="ECO:0000256" key="10">
    <source>
        <dbReference type="ARBA" id="ARBA00041631"/>
    </source>
</evidence>
<dbReference type="Proteomes" id="UP001215712">
    <property type="component" value="Unassembled WGS sequence"/>
</dbReference>
<keyword evidence="3" id="KW-0202">Cytokine</keyword>
<feature type="region of interest" description="Disordered" evidence="13">
    <location>
        <begin position="1"/>
        <end position="50"/>
    </location>
</feature>
<comment type="subcellular location">
    <subcellularLocation>
        <location evidence="1">Secreted</location>
    </subcellularLocation>
</comment>
<feature type="region of interest" description="Disordered" evidence="13">
    <location>
        <begin position="248"/>
        <end position="364"/>
    </location>
</feature>
<protein>
    <recommendedName>
        <fullName evidence="12">L-dopachrome isomerase</fullName>
        <ecNumber evidence="9">5.3.2.1</ecNumber>
        <ecNumber evidence="8">5.3.3.12</ecNumber>
    </recommendedName>
    <alternativeName>
        <fullName evidence="10">L-dopachrome tautomerase</fullName>
    </alternativeName>
    <alternativeName>
        <fullName evidence="11">Phenylpyruvate tautomerase</fullName>
    </alternativeName>
</protein>
<comment type="similarity">
    <text evidence="2">Belongs to the MIF family.</text>
</comment>
<evidence type="ECO:0000313" key="14">
    <source>
        <dbReference type="EMBL" id="KAJ5704222.1"/>
    </source>
</evidence>
<dbReference type="GO" id="GO:0005576">
    <property type="term" value="C:extracellular region"/>
    <property type="evidence" value="ECO:0007669"/>
    <property type="project" value="UniProtKB-SubCell"/>
</dbReference>
<accession>A0AAD6HC16</accession>
<evidence type="ECO:0000256" key="13">
    <source>
        <dbReference type="SAM" id="MobiDB-lite"/>
    </source>
</evidence>
<proteinExistence type="inferred from homology"/>
<keyword evidence="4" id="KW-0964">Secreted</keyword>
<evidence type="ECO:0000256" key="1">
    <source>
        <dbReference type="ARBA" id="ARBA00004613"/>
    </source>
</evidence>
<name>A0AAD6HC16_9EURO</name>
<dbReference type="Gene3D" id="3.30.429.10">
    <property type="entry name" value="Macrophage Migration Inhibitory Factor"/>
    <property type="match status" value="1"/>
</dbReference>
<reference evidence="14" key="2">
    <citation type="submission" date="2023-01" db="EMBL/GenBank/DDBJ databases">
        <authorList>
            <person name="Petersen C."/>
        </authorList>
    </citation>
    <scope>NUCLEOTIDE SEQUENCE</scope>
    <source>
        <strain evidence="14">IBT 17514</strain>
    </source>
</reference>
<evidence type="ECO:0000256" key="9">
    <source>
        <dbReference type="ARBA" id="ARBA00039086"/>
    </source>
</evidence>
<organism evidence="14 15">
    <name type="scientific">Penicillium malachiteum</name>
    <dbReference type="NCBI Taxonomy" id="1324776"/>
    <lineage>
        <taxon>Eukaryota</taxon>
        <taxon>Fungi</taxon>
        <taxon>Dikarya</taxon>
        <taxon>Ascomycota</taxon>
        <taxon>Pezizomycotina</taxon>
        <taxon>Eurotiomycetes</taxon>
        <taxon>Eurotiomycetidae</taxon>
        <taxon>Eurotiales</taxon>
        <taxon>Aspergillaceae</taxon>
        <taxon>Penicillium</taxon>
    </lineage>
</organism>
<comment type="catalytic activity">
    <reaction evidence="7">
        <text>L-dopachrome = 5,6-dihydroxyindole-2-carboxylate</text>
        <dbReference type="Rhea" id="RHEA:13041"/>
        <dbReference type="ChEBI" id="CHEBI:16875"/>
        <dbReference type="ChEBI" id="CHEBI:57509"/>
        <dbReference type="EC" id="5.3.3.12"/>
    </reaction>
</comment>
<sequence length="364" mass="40727">MDPPTKKPSLPRLATNIESQSSPSLPLLHKESKENVRPKTERPWTLQSPYPDERVDTILPALRYVPPGPKDMPLNEIAPWREYENLPAPKKKSQYYEDAFTARGVHNSPQDRVAQDSIVVIELKTNCKIKIEQTKLVGDLILRLAQIYQRPETSIMLTLQQEAGVFFGNTTELSYLLKVYALPPLIAPVTNLRHTSLIQSAMQDLLHIPMDRGVIIYLPVPEDNLATNGSTARGEIVRIERDEQADSPNLFKTISRSMSRRLKSTSSSGGSGPLSLPSTAGTAGPSAGVSSTQTEIHHSPTILEHPMESLEDTRHSIRKHMSFRTLRKRLSEVTSTKEKADKEETKKGNATSDKIEERESLLKE</sequence>
<dbReference type="GO" id="GO:0004167">
    <property type="term" value="F:dopachrome isomerase activity"/>
    <property type="evidence" value="ECO:0007669"/>
    <property type="project" value="UniProtKB-EC"/>
</dbReference>
<evidence type="ECO:0000256" key="7">
    <source>
        <dbReference type="ARBA" id="ARBA00036823"/>
    </source>
</evidence>
<dbReference type="InterPro" id="IPR014347">
    <property type="entry name" value="Tautomerase/MIF_sf"/>
</dbReference>
<comment type="caution">
    <text evidence="14">The sequence shown here is derived from an EMBL/GenBank/DDBJ whole genome shotgun (WGS) entry which is preliminary data.</text>
</comment>
<evidence type="ECO:0000256" key="11">
    <source>
        <dbReference type="ARBA" id="ARBA00041912"/>
    </source>
</evidence>
<dbReference type="EC" id="5.3.2.1" evidence="9"/>
<evidence type="ECO:0000256" key="5">
    <source>
        <dbReference type="ARBA" id="ARBA00023235"/>
    </source>
</evidence>
<feature type="compositionally biased region" description="Basic and acidic residues" evidence="13">
    <location>
        <begin position="305"/>
        <end position="315"/>
    </location>
</feature>
<feature type="compositionally biased region" description="Basic residues" evidence="13">
    <location>
        <begin position="316"/>
        <end position="328"/>
    </location>
</feature>
<keyword evidence="15" id="KW-1185">Reference proteome</keyword>
<dbReference type="PANTHER" id="PTHR11954">
    <property type="entry name" value="D-DOPACHROME DECARBOXYLASE"/>
    <property type="match status" value="1"/>
</dbReference>
<feature type="compositionally biased region" description="Basic and acidic residues" evidence="13">
    <location>
        <begin position="329"/>
        <end position="364"/>
    </location>
</feature>
<dbReference type="EMBL" id="JAQJAN010000020">
    <property type="protein sequence ID" value="KAJ5704222.1"/>
    <property type="molecule type" value="Genomic_DNA"/>
</dbReference>
<gene>
    <name evidence="14" type="ORF">N7493_011360</name>
</gene>
<dbReference type="PANTHER" id="PTHR11954:SF6">
    <property type="entry name" value="MACROPHAGE MIGRATION INHIBITORY FACTOR"/>
    <property type="match status" value="1"/>
</dbReference>
<dbReference type="GO" id="GO:0050178">
    <property type="term" value="F:phenylpyruvate tautomerase activity"/>
    <property type="evidence" value="ECO:0007669"/>
    <property type="project" value="UniProtKB-EC"/>
</dbReference>
<comment type="catalytic activity">
    <reaction evidence="6">
        <text>3-phenylpyruvate = enol-phenylpyruvate</text>
        <dbReference type="Rhea" id="RHEA:17097"/>
        <dbReference type="ChEBI" id="CHEBI:16815"/>
        <dbReference type="ChEBI" id="CHEBI:18005"/>
        <dbReference type="EC" id="5.3.2.1"/>
    </reaction>
</comment>
<evidence type="ECO:0000256" key="12">
    <source>
        <dbReference type="ARBA" id="ARBA00042730"/>
    </source>
</evidence>
<dbReference type="Pfam" id="PF01187">
    <property type="entry name" value="MIF"/>
    <property type="match status" value="1"/>
</dbReference>
<evidence type="ECO:0000256" key="3">
    <source>
        <dbReference type="ARBA" id="ARBA00022514"/>
    </source>
</evidence>
<evidence type="ECO:0000256" key="4">
    <source>
        <dbReference type="ARBA" id="ARBA00022525"/>
    </source>
</evidence>